<keyword evidence="3" id="KW-1185">Reference proteome</keyword>
<evidence type="ECO:0000256" key="1">
    <source>
        <dbReference type="SAM" id="SignalP"/>
    </source>
</evidence>
<keyword evidence="2" id="KW-0121">Carboxypeptidase</keyword>
<dbReference type="AlphaFoldDB" id="A0AAE3M7N3"/>
<feature type="signal peptide" evidence="1">
    <location>
        <begin position="1"/>
        <end position="19"/>
    </location>
</feature>
<dbReference type="SUPFAM" id="SSF50370">
    <property type="entry name" value="Ricin B-like lectins"/>
    <property type="match status" value="1"/>
</dbReference>
<sequence>MIRNVFVFLLVCFYCTVNAQVYMPSGKTYYIQSAQTYGKSNKGYWDFPGTNPTYSKGQNLKVWDFENRPDRRFKFEYAGFTNDIYYFTIVPEYTHRRGVIDVSGGRSEDGTNIQVWDRNNRSSQKYYFKHVGNGRWKIYNQNGKIVCLQGKSSENGTNIHLWNDHTLPTTEWVFIDTETKVAYNPEVKPFGQVIDAVTGQPINNATVTVYNTNIVNIEPHTQQTDLNGKFKFDVIDGIKYGYRVVISAPGYGSKYEDGHTNYTCVYTTYKLTPKGNQALLSNGPLGDWLYKNSNGELYYEYGEVLHKDKEFFNSVRFEGAAEQLNLIRQEMGVTDRPALTDEEIFEQLKKVWNFWCVSTKSLMGNNVDPIAKEANKYQSGESQLREQWPSIQRYAQCYHKYGFIPVGNCTSNTLAFANLLTLTGIPKEKLAVEVMNPLTQANGEHWSVIIKLKGKWYWMDPQSTYVKLTSLDNFTSFPKVRSMAYDKPYKVYPFPGNTMTKVPLCSYE</sequence>
<keyword evidence="2" id="KW-0378">Hydrolase</keyword>
<accession>A0AAE3M7N3</accession>
<reference evidence="2" key="1">
    <citation type="submission" date="2022-10" db="EMBL/GenBank/DDBJ databases">
        <authorList>
            <person name="Yu W.X."/>
        </authorList>
    </citation>
    <scope>NUCLEOTIDE SEQUENCE</scope>
    <source>
        <strain evidence="2">AAT</strain>
    </source>
</reference>
<dbReference type="Gene3D" id="2.80.10.50">
    <property type="match status" value="2"/>
</dbReference>
<name>A0AAE3M7N3_9BACT</name>
<feature type="chain" id="PRO_5042181459" evidence="1">
    <location>
        <begin position="20"/>
        <end position="508"/>
    </location>
</feature>
<dbReference type="CDD" id="cd00161">
    <property type="entry name" value="beta-trefoil_Ricin-like"/>
    <property type="match status" value="1"/>
</dbReference>
<keyword evidence="2" id="KW-0645">Protease</keyword>
<proteinExistence type="predicted"/>
<dbReference type="RefSeq" id="WP_301192342.1">
    <property type="nucleotide sequence ID" value="NZ_JAPDPJ010000065.1"/>
</dbReference>
<comment type="caution">
    <text evidence="2">The sequence shown here is derived from an EMBL/GenBank/DDBJ whole genome shotgun (WGS) entry which is preliminary data.</text>
</comment>
<dbReference type="Gene3D" id="2.60.40.1120">
    <property type="entry name" value="Carboxypeptidase-like, regulatory domain"/>
    <property type="match status" value="1"/>
</dbReference>
<keyword evidence="1" id="KW-0732">Signal</keyword>
<gene>
    <name evidence="2" type="ORF">OM075_20110</name>
</gene>
<dbReference type="GO" id="GO:0004180">
    <property type="term" value="F:carboxypeptidase activity"/>
    <property type="evidence" value="ECO:0007669"/>
    <property type="project" value="UniProtKB-KW"/>
</dbReference>
<dbReference type="EMBL" id="JAPDPJ010000065">
    <property type="protein sequence ID" value="MCW3788786.1"/>
    <property type="molecule type" value="Genomic_DNA"/>
</dbReference>
<dbReference type="Proteomes" id="UP001209229">
    <property type="component" value="Unassembled WGS sequence"/>
</dbReference>
<evidence type="ECO:0000313" key="2">
    <source>
        <dbReference type="EMBL" id="MCW3788786.1"/>
    </source>
</evidence>
<evidence type="ECO:0000313" key="3">
    <source>
        <dbReference type="Proteomes" id="UP001209229"/>
    </source>
</evidence>
<dbReference type="InterPro" id="IPR035992">
    <property type="entry name" value="Ricin_B-like_lectins"/>
</dbReference>
<organism evidence="2 3">
    <name type="scientific">Plebeiibacterium sediminum</name>
    <dbReference type="NCBI Taxonomy" id="2992112"/>
    <lineage>
        <taxon>Bacteria</taxon>
        <taxon>Pseudomonadati</taxon>
        <taxon>Bacteroidota</taxon>
        <taxon>Bacteroidia</taxon>
        <taxon>Marinilabiliales</taxon>
        <taxon>Marinilabiliaceae</taxon>
        <taxon>Plebeiibacterium</taxon>
    </lineage>
</organism>
<dbReference type="Pfam" id="PF13620">
    <property type="entry name" value="CarboxypepD_reg"/>
    <property type="match status" value="1"/>
</dbReference>
<protein>
    <submittedName>
        <fullName evidence="2">Carboxypeptidase regulatory-like domain-containing protein</fullName>
    </submittedName>
</protein>